<dbReference type="Pfam" id="PF16925">
    <property type="entry name" value="TetR_C_13"/>
    <property type="match status" value="1"/>
</dbReference>
<evidence type="ECO:0000256" key="3">
    <source>
        <dbReference type="ARBA" id="ARBA00023163"/>
    </source>
</evidence>
<dbReference type="SUPFAM" id="SSF46689">
    <property type="entry name" value="Homeodomain-like"/>
    <property type="match status" value="1"/>
</dbReference>
<dbReference type="SUPFAM" id="SSF48498">
    <property type="entry name" value="Tetracyclin repressor-like, C-terminal domain"/>
    <property type="match status" value="1"/>
</dbReference>
<dbReference type="Gene3D" id="1.10.357.10">
    <property type="entry name" value="Tetracycline Repressor, domain 2"/>
    <property type="match status" value="1"/>
</dbReference>
<dbReference type="InterPro" id="IPR001647">
    <property type="entry name" value="HTH_TetR"/>
</dbReference>
<gene>
    <name evidence="6" type="ORF">SAMN04487996_107285</name>
</gene>
<dbReference type="Pfam" id="PF00440">
    <property type="entry name" value="TetR_N"/>
    <property type="match status" value="1"/>
</dbReference>
<dbReference type="PROSITE" id="PS50977">
    <property type="entry name" value="HTH_TETR_2"/>
    <property type="match status" value="1"/>
</dbReference>
<feature type="domain" description="HTH tetR-type" evidence="5">
    <location>
        <begin position="5"/>
        <end position="65"/>
    </location>
</feature>
<evidence type="ECO:0000259" key="5">
    <source>
        <dbReference type="PROSITE" id="PS50977"/>
    </source>
</evidence>
<dbReference type="GO" id="GO:0003677">
    <property type="term" value="F:DNA binding"/>
    <property type="evidence" value="ECO:0007669"/>
    <property type="project" value="UniProtKB-UniRule"/>
</dbReference>
<dbReference type="STRING" id="659014.SAMN04487996_107285"/>
<dbReference type="InterPro" id="IPR009057">
    <property type="entry name" value="Homeodomain-like_sf"/>
</dbReference>
<evidence type="ECO:0000313" key="6">
    <source>
        <dbReference type="EMBL" id="SDE88627.1"/>
    </source>
</evidence>
<dbReference type="InterPro" id="IPR036271">
    <property type="entry name" value="Tet_transcr_reg_TetR-rel_C_sf"/>
</dbReference>
<evidence type="ECO:0000256" key="2">
    <source>
        <dbReference type="ARBA" id="ARBA00023125"/>
    </source>
</evidence>
<accession>A0A1G7GKF8</accession>
<feature type="DNA-binding region" description="H-T-H motif" evidence="4">
    <location>
        <begin position="28"/>
        <end position="47"/>
    </location>
</feature>
<evidence type="ECO:0000313" key="7">
    <source>
        <dbReference type="Proteomes" id="UP000198748"/>
    </source>
</evidence>
<dbReference type="EMBL" id="FNAN01000007">
    <property type="protein sequence ID" value="SDE88627.1"/>
    <property type="molecule type" value="Genomic_DNA"/>
</dbReference>
<dbReference type="PRINTS" id="PR00455">
    <property type="entry name" value="HTHTETR"/>
</dbReference>
<dbReference type="AlphaFoldDB" id="A0A1G7GKF8"/>
<dbReference type="PANTHER" id="PTHR47506:SF6">
    <property type="entry name" value="HTH-TYPE TRANSCRIPTIONAL REPRESSOR NEMR"/>
    <property type="match status" value="1"/>
</dbReference>
<dbReference type="PANTHER" id="PTHR47506">
    <property type="entry name" value="TRANSCRIPTIONAL REGULATORY PROTEIN"/>
    <property type="match status" value="1"/>
</dbReference>
<proteinExistence type="predicted"/>
<organism evidence="6 7">
    <name type="scientific">Dyadobacter soli</name>
    <dbReference type="NCBI Taxonomy" id="659014"/>
    <lineage>
        <taxon>Bacteria</taxon>
        <taxon>Pseudomonadati</taxon>
        <taxon>Bacteroidota</taxon>
        <taxon>Cytophagia</taxon>
        <taxon>Cytophagales</taxon>
        <taxon>Spirosomataceae</taxon>
        <taxon>Dyadobacter</taxon>
    </lineage>
</organism>
<dbReference type="InterPro" id="IPR011075">
    <property type="entry name" value="TetR_C"/>
</dbReference>
<keyword evidence="3" id="KW-0804">Transcription</keyword>
<name>A0A1G7GKF8_9BACT</name>
<sequence>MTKKFGPRERILETATRLFHSQGYNNTGINQILAEANVAKASLYQHFGSKDELGIIYLKEGREEWFSGIEQWTGAKKAPAQKLSACFDFLEYALQKDDYLGCKFINILSEVGNNSPLMFKEIIEHKGKLRQYMKGFVEKALEGNADVDADFVGDSIYLLYEGAIVESKIYRDTWPVKKARKMAEMLLKKV</sequence>
<protein>
    <submittedName>
        <fullName evidence="6">Transcriptional regulator, TetR family</fullName>
    </submittedName>
</protein>
<dbReference type="OrthoDB" id="9787680at2"/>
<dbReference type="RefSeq" id="WP_090150601.1">
    <property type="nucleotide sequence ID" value="NZ_FNAN01000007.1"/>
</dbReference>
<reference evidence="7" key="1">
    <citation type="submission" date="2016-10" db="EMBL/GenBank/DDBJ databases">
        <authorList>
            <person name="Varghese N."/>
            <person name="Submissions S."/>
        </authorList>
    </citation>
    <scope>NUCLEOTIDE SEQUENCE [LARGE SCALE GENOMIC DNA]</scope>
    <source>
        <strain evidence="7">DSM 25329</strain>
    </source>
</reference>
<dbReference type="Proteomes" id="UP000198748">
    <property type="component" value="Unassembled WGS sequence"/>
</dbReference>
<evidence type="ECO:0000256" key="4">
    <source>
        <dbReference type="PROSITE-ProRule" id="PRU00335"/>
    </source>
</evidence>
<keyword evidence="7" id="KW-1185">Reference proteome</keyword>
<keyword evidence="1" id="KW-0805">Transcription regulation</keyword>
<evidence type="ECO:0000256" key="1">
    <source>
        <dbReference type="ARBA" id="ARBA00023015"/>
    </source>
</evidence>
<keyword evidence="2 4" id="KW-0238">DNA-binding</keyword>